<comment type="caution">
    <text evidence="3">The sequence shown here is derived from an EMBL/GenBank/DDBJ whole genome shotgun (WGS) entry which is preliminary data.</text>
</comment>
<sequence length="98" mass="10816">MPTFSKTISVINVILLVLEVMGILPLSRNPKLDEKFDEELVEKLTHLQASLEDIISFLKPLEGITQRGVSAQGTQQNPPQETPQITANMTTKNASSQN</sequence>
<evidence type="ECO:0000256" key="2">
    <source>
        <dbReference type="SAM" id="Phobius"/>
    </source>
</evidence>
<proteinExistence type="predicted"/>
<gene>
    <name evidence="3" type="ORF">UA08_05866</name>
</gene>
<reference evidence="3 4" key="1">
    <citation type="submission" date="2015-06" db="EMBL/GenBank/DDBJ databases">
        <title>Talaromyces atroroseus IBT 11181 draft genome.</title>
        <authorList>
            <person name="Rasmussen K.B."/>
            <person name="Rasmussen S."/>
            <person name="Petersen B."/>
            <person name="Sicheritz-Ponten T."/>
            <person name="Mortensen U.H."/>
            <person name="Thrane U."/>
        </authorList>
    </citation>
    <scope>NUCLEOTIDE SEQUENCE [LARGE SCALE GENOMIC DNA]</scope>
    <source>
        <strain evidence="3 4">IBT 11181</strain>
    </source>
</reference>
<keyword evidence="2" id="KW-0472">Membrane</keyword>
<dbReference type="Proteomes" id="UP000214365">
    <property type="component" value="Unassembled WGS sequence"/>
</dbReference>
<dbReference type="EMBL" id="LFMY01000008">
    <property type="protein sequence ID" value="OKL58766.1"/>
    <property type="molecule type" value="Genomic_DNA"/>
</dbReference>
<accession>A0A225AUV9</accession>
<feature type="region of interest" description="Disordered" evidence="1">
    <location>
        <begin position="68"/>
        <end position="98"/>
    </location>
</feature>
<dbReference type="AlphaFoldDB" id="A0A225AUV9"/>
<keyword evidence="4" id="KW-1185">Reference proteome</keyword>
<feature type="transmembrane region" description="Helical" evidence="2">
    <location>
        <begin position="6"/>
        <end position="26"/>
    </location>
</feature>
<keyword evidence="2" id="KW-0812">Transmembrane</keyword>
<name>A0A225AUV9_TALAT</name>
<organism evidence="3 4">
    <name type="scientific">Talaromyces atroroseus</name>
    <dbReference type="NCBI Taxonomy" id="1441469"/>
    <lineage>
        <taxon>Eukaryota</taxon>
        <taxon>Fungi</taxon>
        <taxon>Dikarya</taxon>
        <taxon>Ascomycota</taxon>
        <taxon>Pezizomycotina</taxon>
        <taxon>Eurotiomycetes</taxon>
        <taxon>Eurotiomycetidae</taxon>
        <taxon>Eurotiales</taxon>
        <taxon>Trichocomaceae</taxon>
        <taxon>Talaromyces</taxon>
        <taxon>Talaromyces sect. Trachyspermi</taxon>
    </lineage>
</organism>
<evidence type="ECO:0000256" key="1">
    <source>
        <dbReference type="SAM" id="MobiDB-lite"/>
    </source>
</evidence>
<protein>
    <submittedName>
        <fullName evidence="3">Uncharacterized protein</fullName>
    </submittedName>
</protein>
<keyword evidence="2" id="KW-1133">Transmembrane helix</keyword>
<evidence type="ECO:0000313" key="4">
    <source>
        <dbReference type="Proteomes" id="UP000214365"/>
    </source>
</evidence>
<dbReference type="GeneID" id="31005622"/>
<evidence type="ECO:0000313" key="3">
    <source>
        <dbReference type="EMBL" id="OKL58766.1"/>
    </source>
</evidence>
<dbReference type="RefSeq" id="XP_020118887.1">
    <property type="nucleotide sequence ID" value="XM_020268183.1"/>
</dbReference>